<evidence type="ECO:0000256" key="2">
    <source>
        <dbReference type="ARBA" id="ARBA00023315"/>
    </source>
</evidence>
<dbReference type="Pfam" id="PF00583">
    <property type="entry name" value="Acetyltransf_1"/>
    <property type="match status" value="1"/>
</dbReference>
<sequence length="161" mass="17827">MNEILIRPIEEKDNKELAALIRAVFEEFGSEKVGTVYSDPETDALFRYFSEAGAEYWVAEENGSLIGGCGIYPTKGLPDGCAELVKLYLSPSARGKGLGLRLFDKSVKSAIKLGYKQLYLESFPEFSKAVSMYGSFGFKQLDYPLGSSGHYACTIYMIKDL</sequence>
<keyword evidence="2 4" id="KW-0012">Acyltransferase</keyword>
<protein>
    <submittedName>
        <fullName evidence="4">GNAT family N-acetyltransferase</fullName>
        <ecNumber evidence="4">2.3.-.-</ecNumber>
    </submittedName>
</protein>
<comment type="caution">
    <text evidence="4">The sequence shown here is derived from an EMBL/GenBank/DDBJ whole genome shotgun (WGS) entry which is preliminary data.</text>
</comment>
<gene>
    <name evidence="4" type="ORF">ACFO6W_13605</name>
</gene>
<dbReference type="InterPro" id="IPR050832">
    <property type="entry name" value="Bact_Acetyltransf"/>
</dbReference>
<proteinExistence type="predicted"/>
<evidence type="ECO:0000313" key="4">
    <source>
        <dbReference type="EMBL" id="MFC4674733.1"/>
    </source>
</evidence>
<dbReference type="CDD" id="cd04301">
    <property type="entry name" value="NAT_SF"/>
    <property type="match status" value="1"/>
</dbReference>
<dbReference type="GO" id="GO:0016746">
    <property type="term" value="F:acyltransferase activity"/>
    <property type="evidence" value="ECO:0007669"/>
    <property type="project" value="UniProtKB-KW"/>
</dbReference>
<evidence type="ECO:0000256" key="1">
    <source>
        <dbReference type="ARBA" id="ARBA00022679"/>
    </source>
</evidence>
<dbReference type="Gene3D" id="3.40.630.30">
    <property type="match status" value="1"/>
</dbReference>
<dbReference type="InterPro" id="IPR000182">
    <property type="entry name" value="GNAT_dom"/>
</dbReference>
<dbReference type="EMBL" id="JBHSGN010000079">
    <property type="protein sequence ID" value="MFC4674733.1"/>
    <property type="molecule type" value="Genomic_DNA"/>
</dbReference>
<accession>A0ABV9KY60</accession>
<organism evidence="4 5">
    <name type="scientific">Dysgonomonas termitidis</name>
    <dbReference type="NCBI Taxonomy" id="1516126"/>
    <lineage>
        <taxon>Bacteria</taxon>
        <taxon>Pseudomonadati</taxon>
        <taxon>Bacteroidota</taxon>
        <taxon>Bacteroidia</taxon>
        <taxon>Bacteroidales</taxon>
        <taxon>Dysgonomonadaceae</taxon>
        <taxon>Dysgonomonas</taxon>
    </lineage>
</organism>
<keyword evidence="1 4" id="KW-0808">Transferase</keyword>
<dbReference type="PROSITE" id="PS51186">
    <property type="entry name" value="GNAT"/>
    <property type="match status" value="1"/>
</dbReference>
<dbReference type="InterPro" id="IPR016181">
    <property type="entry name" value="Acyl_CoA_acyltransferase"/>
</dbReference>
<reference evidence="5" key="1">
    <citation type="journal article" date="2019" name="Int. J. Syst. Evol. Microbiol.">
        <title>The Global Catalogue of Microorganisms (GCM) 10K type strain sequencing project: providing services to taxonomists for standard genome sequencing and annotation.</title>
        <authorList>
            <consortium name="The Broad Institute Genomics Platform"/>
            <consortium name="The Broad Institute Genome Sequencing Center for Infectious Disease"/>
            <person name="Wu L."/>
            <person name="Ma J."/>
        </authorList>
    </citation>
    <scope>NUCLEOTIDE SEQUENCE [LARGE SCALE GENOMIC DNA]</scope>
    <source>
        <strain evidence="5">CCUG 66188</strain>
    </source>
</reference>
<name>A0ABV9KY60_9BACT</name>
<evidence type="ECO:0000259" key="3">
    <source>
        <dbReference type="PROSITE" id="PS51186"/>
    </source>
</evidence>
<dbReference type="RefSeq" id="WP_379997317.1">
    <property type="nucleotide sequence ID" value="NZ_JBHSGN010000079.1"/>
</dbReference>
<dbReference type="PANTHER" id="PTHR43877">
    <property type="entry name" value="AMINOALKYLPHOSPHONATE N-ACETYLTRANSFERASE-RELATED-RELATED"/>
    <property type="match status" value="1"/>
</dbReference>
<dbReference type="PANTHER" id="PTHR43877:SF2">
    <property type="entry name" value="AMINOALKYLPHOSPHONATE N-ACETYLTRANSFERASE-RELATED"/>
    <property type="match status" value="1"/>
</dbReference>
<feature type="domain" description="N-acetyltransferase" evidence="3">
    <location>
        <begin position="4"/>
        <end position="161"/>
    </location>
</feature>
<evidence type="ECO:0000313" key="5">
    <source>
        <dbReference type="Proteomes" id="UP001596023"/>
    </source>
</evidence>
<keyword evidence="5" id="KW-1185">Reference proteome</keyword>
<dbReference type="EC" id="2.3.-.-" evidence="4"/>
<dbReference type="Proteomes" id="UP001596023">
    <property type="component" value="Unassembled WGS sequence"/>
</dbReference>
<dbReference type="SUPFAM" id="SSF55729">
    <property type="entry name" value="Acyl-CoA N-acyltransferases (Nat)"/>
    <property type="match status" value="1"/>
</dbReference>